<dbReference type="Gene3D" id="3.40.50.1110">
    <property type="entry name" value="SGNH hydrolase"/>
    <property type="match status" value="1"/>
</dbReference>
<evidence type="ECO:0000313" key="3">
    <source>
        <dbReference type="Proteomes" id="UP001528920"/>
    </source>
</evidence>
<dbReference type="InterPro" id="IPR036514">
    <property type="entry name" value="SGNH_hydro_sf"/>
</dbReference>
<dbReference type="InterPro" id="IPR013830">
    <property type="entry name" value="SGNH_hydro"/>
</dbReference>
<sequence length="176" mass="20473">MRNRIAFLGDSLTNEGNWQEYFPNQEVVNFGMSGEKSEEIISRIDEVTLWKPSKIFLMMGINDLGDGLNCEEILKNYQIILSKVKEHKEIELIVQNLLPTNDTMFKSGNFDKMDILDVNLHLRDLCEKEKVTFVDLYTAFSTYTYQLIKDYTSDGLHLNEAGYKIWKNCLQSENLI</sequence>
<reference evidence="2 3" key="1">
    <citation type="submission" date="2022-01" db="EMBL/GenBank/DDBJ databases">
        <title>Labilibaculum sp. nov, a marine bacterium isolated from Antarctica.</title>
        <authorList>
            <person name="Dai W."/>
        </authorList>
    </citation>
    <scope>NUCLEOTIDE SEQUENCE [LARGE SCALE GENOMIC DNA]</scope>
    <source>
        <strain evidence="2 3">DW002</strain>
    </source>
</reference>
<dbReference type="PANTHER" id="PTHR30383">
    <property type="entry name" value="THIOESTERASE 1/PROTEASE 1/LYSOPHOSPHOLIPASE L1"/>
    <property type="match status" value="1"/>
</dbReference>
<gene>
    <name evidence="2" type="ORF">L3049_20625</name>
</gene>
<comment type="caution">
    <text evidence="2">The sequence shown here is derived from an EMBL/GenBank/DDBJ whole genome shotgun (WGS) entry which is preliminary data.</text>
</comment>
<dbReference type="InterPro" id="IPR051532">
    <property type="entry name" value="Ester_Hydrolysis_Enzymes"/>
</dbReference>
<protein>
    <submittedName>
        <fullName evidence="2">GDSL-type esterase/lipase family protein</fullName>
    </submittedName>
</protein>
<name>A0ABT5VZZ5_9BACT</name>
<dbReference type="EMBL" id="JAKJSC010000010">
    <property type="protein sequence ID" value="MDE5420402.1"/>
    <property type="molecule type" value="Genomic_DNA"/>
</dbReference>
<evidence type="ECO:0000313" key="2">
    <source>
        <dbReference type="EMBL" id="MDE5420402.1"/>
    </source>
</evidence>
<dbReference type="Pfam" id="PF13472">
    <property type="entry name" value="Lipase_GDSL_2"/>
    <property type="match status" value="1"/>
</dbReference>
<organism evidence="2 3">
    <name type="scientific">Paralabilibaculum antarcticum</name>
    <dbReference type="NCBI Taxonomy" id="2912572"/>
    <lineage>
        <taxon>Bacteria</taxon>
        <taxon>Pseudomonadati</taxon>
        <taxon>Bacteroidota</taxon>
        <taxon>Bacteroidia</taxon>
        <taxon>Marinilabiliales</taxon>
        <taxon>Marinifilaceae</taxon>
        <taxon>Paralabilibaculum</taxon>
    </lineage>
</organism>
<feature type="domain" description="SGNH hydrolase-type esterase" evidence="1">
    <location>
        <begin position="7"/>
        <end position="165"/>
    </location>
</feature>
<dbReference type="SUPFAM" id="SSF52266">
    <property type="entry name" value="SGNH hydrolase"/>
    <property type="match status" value="1"/>
</dbReference>
<proteinExistence type="predicted"/>
<dbReference type="RefSeq" id="WP_275111732.1">
    <property type="nucleotide sequence ID" value="NZ_JAKJSC010000010.1"/>
</dbReference>
<accession>A0ABT5VZZ5</accession>
<keyword evidence="3" id="KW-1185">Reference proteome</keyword>
<dbReference type="PANTHER" id="PTHR30383:SF5">
    <property type="entry name" value="SGNH HYDROLASE-TYPE ESTERASE DOMAIN-CONTAINING PROTEIN"/>
    <property type="match status" value="1"/>
</dbReference>
<evidence type="ECO:0000259" key="1">
    <source>
        <dbReference type="Pfam" id="PF13472"/>
    </source>
</evidence>
<dbReference type="Proteomes" id="UP001528920">
    <property type="component" value="Unassembled WGS sequence"/>
</dbReference>